<gene>
    <name evidence="8" type="ORF">ElyMa_006578700</name>
</gene>
<dbReference type="Gene3D" id="3.40.50.10190">
    <property type="entry name" value="BRCT domain"/>
    <property type="match status" value="6"/>
</dbReference>
<feature type="region of interest" description="Disordered" evidence="6">
    <location>
        <begin position="170"/>
        <end position="209"/>
    </location>
</feature>
<evidence type="ECO:0000256" key="3">
    <source>
        <dbReference type="ARBA" id="ARBA00023242"/>
    </source>
</evidence>
<evidence type="ECO:0000313" key="8">
    <source>
        <dbReference type="EMBL" id="GFS07832.1"/>
    </source>
</evidence>
<dbReference type="CDD" id="cd18440">
    <property type="entry name" value="BRCT_PAXIP1_rpt6"/>
    <property type="match status" value="1"/>
</dbReference>
<feature type="compositionally biased region" description="Polar residues" evidence="6">
    <location>
        <begin position="740"/>
        <end position="750"/>
    </location>
</feature>
<dbReference type="PANTHER" id="PTHR23196">
    <property type="entry name" value="PAX TRANSCRIPTION ACTIVATION DOMAIN INTERACTING PROTEIN"/>
    <property type="match status" value="1"/>
</dbReference>
<feature type="region of interest" description="Disordered" evidence="6">
    <location>
        <begin position="262"/>
        <end position="316"/>
    </location>
</feature>
<comment type="subcellular location">
    <subcellularLocation>
        <location evidence="1">Nucleus</location>
    </subcellularLocation>
</comment>
<evidence type="ECO:0000256" key="1">
    <source>
        <dbReference type="ARBA" id="ARBA00004123"/>
    </source>
</evidence>
<comment type="caution">
    <text evidence="8">The sequence shown here is derived from an EMBL/GenBank/DDBJ whole genome shotgun (WGS) entry which is preliminary data.</text>
</comment>
<accession>A0AAV4IC41</accession>
<dbReference type="AlphaFoldDB" id="A0AAV4IC41"/>
<feature type="compositionally biased region" description="Polar residues" evidence="6">
    <location>
        <begin position="283"/>
        <end position="294"/>
    </location>
</feature>
<feature type="domain" description="BRCT" evidence="7">
    <location>
        <begin position="605"/>
        <end position="661"/>
    </location>
</feature>
<dbReference type="CDD" id="cd17710">
    <property type="entry name" value="BRCT_PAXIP1_rpt2"/>
    <property type="match status" value="1"/>
</dbReference>
<feature type="domain" description="BRCT" evidence="7">
    <location>
        <begin position="118"/>
        <end position="182"/>
    </location>
</feature>
<dbReference type="PANTHER" id="PTHR23196:SF1">
    <property type="entry name" value="PAX-INTERACTING PROTEIN 1"/>
    <property type="match status" value="1"/>
</dbReference>
<dbReference type="EMBL" id="BMAT01013225">
    <property type="protein sequence ID" value="GFS07832.1"/>
    <property type="molecule type" value="Genomic_DNA"/>
</dbReference>
<feature type="region of interest" description="Disordered" evidence="6">
    <location>
        <begin position="384"/>
        <end position="419"/>
    </location>
</feature>
<dbReference type="SMART" id="SM00292">
    <property type="entry name" value="BRCT"/>
    <property type="match status" value="5"/>
</dbReference>
<evidence type="ECO:0000313" key="9">
    <source>
        <dbReference type="Proteomes" id="UP000762676"/>
    </source>
</evidence>
<evidence type="ECO:0000256" key="5">
    <source>
        <dbReference type="ARBA" id="ARBA00030146"/>
    </source>
</evidence>
<dbReference type="Pfam" id="PF16589">
    <property type="entry name" value="BRCT_2"/>
    <property type="match status" value="1"/>
</dbReference>
<keyword evidence="9" id="KW-1185">Reference proteome</keyword>
<evidence type="ECO:0000256" key="4">
    <source>
        <dbReference type="ARBA" id="ARBA00023858"/>
    </source>
</evidence>
<dbReference type="Pfam" id="PF00533">
    <property type="entry name" value="BRCT"/>
    <property type="match status" value="2"/>
</dbReference>
<protein>
    <recommendedName>
        <fullName evidence="4">PAX-interacting protein 1</fullName>
    </recommendedName>
    <alternativeName>
        <fullName evidence="5">PAX transactivation activation domain-interacting protein</fullName>
    </alternativeName>
</protein>
<evidence type="ECO:0000256" key="2">
    <source>
        <dbReference type="ARBA" id="ARBA00022763"/>
    </source>
</evidence>
<evidence type="ECO:0000259" key="7">
    <source>
        <dbReference type="PROSITE" id="PS50172"/>
    </source>
</evidence>
<reference evidence="8 9" key="1">
    <citation type="journal article" date="2021" name="Elife">
        <title>Chloroplast acquisition without the gene transfer in kleptoplastic sea slugs, Plakobranchus ocellatus.</title>
        <authorList>
            <person name="Maeda T."/>
            <person name="Takahashi S."/>
            <person name="Yoshida T."/>
            <person name="Shimamura S."/>
            <person name="Takaki Y."/>
            <person name="Nagai Y."/>
            <person name="Toyoda A."/>
            <person name="Suzuki Y."/>
            <person name="Arimoto A."/>
            <person name="Ishii H."/>
            <person name="Satoh N."/>
            <person name="Nishiyama T."/>
            <person name="Hasebe M."/>
            <person name="Maruyama T."/>
            <person name="Minagawa J."/>
            <person name="Obokata J."/>
            <person name="Shigenobu S."/>
        </authorList>
    </citation>
    <scope>NUCLEOTIDE SEQUENCE [LARGE SCALE GENOMIC DNA]</scope>
</reference>
<dbReference type="CDD" id="cd17730">
    <property type="entry name" value="BRCT_PAXIP1_rpt4"/>
    <property type="match status" value="1"/>
</dbReference>
<sequence>MVEEDQHNPKQIFKGVTYYIVGDIGSEINGLLDCNGAKRDPYLSEMVSHVIADDTTSDYYSEAKELFELPIVTSDWVILSVKCGRQLPYPLLIRRLFSGVVACPWQLDSEDVLPIWGMIVYHGGRCQLRLDKTVTHLITASLEGPKYESAKLHSEQVKIVTPDWVSASVSKNEKQAEETYHPDLVEYPKPKSPTPEPEPEREQEQEVDMEVAHTVPGGDGVRTTQFSPFESMDTSVSQMQRQQILSPGRITPKQFQQINEERLELQRPDTPSAKEALARKISSRIQGKASSEPTTPERPSFPSPVLHRSLSPGSATLGSASANLRFSPSSLPGLGLGPQPRSASLDSTNIRNTLRNITNRSTTPTNMQFRPSAPTAYAKNQMVGVSVPPPRAPPPDYPFPNRGGNTASSAPGAGPLMSSHPSPVPGVNANVVAGSSGTAGNIGNVSTAGNVGAPPILSVSGQAPPMAPGGQSPSGSVYFGHDPKENVHPSLCLLGCVFCIVDYQNIIGSTEISVWKKVIEQHGGQLESSYCHRVTHVLCSNQKSEVFKMALKEGKRIVSAFWLNDCLMQKKMVPPWQALHLPLSFNSEKPGFNQRISVTNFDGEERVRLKQMIHAIGAKYTGYMTHHNSALICKKSGGMKFEKAKEWRIAVVNVQWLSDLVLGNMDALRLPVHVRYLQVGQGREFHMDLARVTHLMGGWKTPVRIHKDTWKKFAPTLLSLNGQENSQGPGPTPPKRQKVDTQTPHTEANSGKPQVLFTLYPASVTAQLRNMVKQLGGDVINNPRHCTHLVCPSIARTIKFFVAINSCKHVVTKNWLEDSFAQKSFLDPKAEAALDLKLEDSLRRAQTKSLFQGLTFYITPSVVPPVCELVSIIESAGGAIVKKRPSAKQIMASIDEQSLPKIIVIACLNDLHLTQDLRSKQIPIFSVEFVLTGVMRQELDYSSFRIKT</sequence>
<dbReference type="Pfam" id="PF16770">
    <property type="entry name" value="RTT107_BRCT_5"/>
    <property type="match status" value="1"/>
</dbReference>
<evidence type="ECO:0000256" key="6">
    <source>
        <dbReference type="SAM" id="MobiDB-lite"/>
    </source>
</evidence>
<dbReference type="PROSITE" id="PS50172">
    <property type="entry name" value="BRCT"/>
    <property type="match status" value="6"/>
</dbReference>
<feature type="domain" description="BRCT" evidence="7">
    <location>
        <begin position="846"/>
        <end position="939"/>
    </location>
</feature>
<feature type="domain" description="BRCT" evidence="7">
    <location>
        <begin position="488"/>
        <end position="574"/>
    </location>
</feature>
<feature type="region of interest" description="Disordered" evidence="6">
    <location>
        <begin position="721"/>
        <end position="750"/>
    </location>
</feature>
<feature type="domain" description="BRCT" evidence="7">
    <location>
        <begin position="8"/>
        <end position="94"/>
    </location>
</feature>
<keyword evidence="3" id="KW-0539">Nucleus</keyword>
<feature type="domain" description="BRCT" evidence="7">
    <location>
        <begin position="767"/>
        <end position="833"/>
    </location>
</feature>
<organism evidence="8 9">
    <name type="scientific">Elysia marginata</name>
    <dbReference type="NCBI Taxonomy" id="1093978"/>
    <lineage>
        <taxon>Eukaryota</taxon>
        <taxon>Metazoa</taxon>
        <taxon>Spiralia</taxon>
        <taxon>Lophotrochozoa</taxon>
        <taxon>Mollusca</taxon>
        <taxon>Gastropoda</taxon>
        <taxon>Heterobranchia</taxon>
        <taxon>Euthyneura</taxon>
        <taxon>Panpulmonata</taxon>
        <taxon>Sacoglossa</taxon>
        <taxon>Placobranchoidea</taxon>
        <taxon>Plakobranchidae</taxon>
        <taxon>Elysia</taxon>
    </lineage>
</organism>
<dbReference type="SUPFAM" id="SSF52113">
    <property type="entry name" value="BRCT domain"/>
    <property type="match status" value="5"/>
</dbReference>
<dbReference type="Pfam" id="PF12738">
    <property type="entry name" value="PTCB-BRCT"/>
    <property type="match status" value="2"/>
</dbReference>
<dbReference type="Proteomes" id="UP000762676">
    <property type="component" value="Unassembled WGS sequence"/>
</dbReference>
<dbReference type="GO" id="GO:0006974">
    <property type="term" value="P:DNA damage response"/>
    <property type="evidence" value="ECO:0007669"/>
    <property type="project" value="UniProtKB-KW"/>
</dbReference>
<proteinExistence type="predicted"/>
<dbReference type="GO" id="GO:0044666">
    <property type="term" value="C:MLL3/4 complex"/>
    <property type="evidence" value="ECO:0007669"/>
    <property type="project" value="TreeGrafter"/>
</dbReference>
<feature type="compositionally biased region" description="Basic and acidic residues" evidence="6">
    <location>
        <begin position="171"/>
        <end position="189"/>
    </location>
</feature>
<dbReference type="InterPro" id="IPR036420">
    <property type="entry name" value="BRCT_dom_sf"/>
</dbReference>
<dbReference type="InterPro" id="IPR001357">
    <property type="entry name" value="BRCT_dom"/>
</dbReference>
<keyword evidence="2" id="KW-0227">DNA damage</keyword>
<name>A0AAV4IC41_9GAST</name>
<dbReference type="CDD" id="cd17711">
    <property type="entry name" value="BRCT_PAXIP1_rpt3"/>
    <property type="match status" value="1"/>
</dbReference>
<dbReference type="CDD" id="cd17714">
    <property type="entry name" value="BRCT_PAXIP1_rpt1"/>
    <property type="match status" value="1"/>
</dbReference>
<dbReference type="InterPro" id="IPR051579">
    <property type="entry name" value="DDR_Transcriptional_Reg"/>
</dbReference>
<feature type="compositionally biased region" description="Pro residues" evidence="6">
    <location>
        <begin position="387"/>
        <end position="398"/>
    </location>
</feature>